<keyword evidence="7" id="KW-0378">Hydrolase</keyword>
<feature type="non-terminal residue" evidence="11">
    <location>
        <position position="1"/>
    </location>
</feature>
<keyword evidence="3" id="KW-0645">Protease</keyword>
<keyword evidence="9" id="KW-0067">ATP-binding</keyword>
<keyword evidence="2" id="KW-0696">RNA-directed RNA polymerase</keyword>
<dbReference type="GO" id="GO:0003723">
    <property type="term" value="F:RNA binding"/>
    <property type="evidence" value="ECO:0007669"/>
    <property type="project" value="InterPro"/>
</dbReference>
<organism evidence="11">
    <name type="scientific">Hepacivirus hominis</name>
    <dbReference type="NCBI Taxonomy" id="3052230"/>
    <lineage>
        <taxon>Viruses</taxon>
        <taxon>Riboviria</taxon>
        <taxon>Orthornavirae</taxon>
        <taxon>Kitrinoviricota</taxon>
        <taxon>Flasuviricetes</taxon>
        <taxon>Amarillovirales</taxon>
        <taxon>Flaviviridae</taxon>
        <taxon>Hepacivirus</taxon>
    </lineage>
</organism>
<dbReference type="InterPro" id="IPR002166">
    <property type="entry name" value="RNA_pol_HCV"/>
</dbReference>
<keyword evidence="8" id="KW-0720">Serine protease</keyword>
<keyword evidence="6" id="KW-0547">Nucleotide-binding</keyword>
<dbReference type="GO" id="GO:0039694">
    <property type="term" value="P:viral RNA genome replication"/>
    <property type="evidence" value="ECO:0007669"/>
    <property type="project" value="InterPro"/>
</dbReference>
<dbReference type="InterPro" id="IPR043502">
    <property type="entry name" value="DNA/RNA_pol_sf"/>
</dbReference>
<evidence type="ECO:0000256" key="8">
    <source>
        <dbReference type="ARBA" id="ARBA00022825"/>
    </source>
</evidence>
<dbReference type="Pfam" id="PF00998">
    <property type="entry name" value="RdRP_3"/>
    <property type="match status" value="1"/>
</dbReference>
<evidence type="ECO:0000256" key="4">
    <source>
        <dbReference type="ARBA" id="ARBA00022679"/>
    </source>
</evidence>
<dbReference type="Gene3D" id="3.30.70.270">
    <property type="match status" value="1"/>
</dbReference>
<sequence length="87" mass="9265">NPRPARSYPPVTERLYAGGPMYNSKGDLCGTRRCRASGVFTTSFGNTLTCLSQGHRRHQGCGPEGLHHAGLCGDDLVVIPPKGGWAV</sequence>
<keyword evidence="10" id="KW-0693">Viral RNA replication</keyword>
<dbReference type="SUPFAM" id="SSF56672">
    <property type="entry name" value="DNA/RNA polymerases"/>
    <property type="match status" value="1"/>
</dbReference>
<dbReference type="GO" id="GO:0006508">
    <property type="term" value="P:proteolysis"/>
    <property type="evidence" value="ECO:0007669"/>
    <property type="project" value="UniProtKB-KW"/>
</dbReference>
<dbReference type="GO" id="GO:0003968">
    <property type="term" value="F:RNA-directed RNA polymerase activity"/>
    <property type="evidence" value="ECO:0007669"/>
    <property type="project" value="UniProtKB-KW"/>
</dbReference>
<dbReference type="InterPro" id="IPR043128">
    <property type="entry name" value="Rev_trsase/Diguanyl_cyclase"/>
</dbReference>
<evidence type="ECO:0000256" key="9">
    <source>
        <dbReference type="ARBA" id="ARBA00022840"/>
    </source>
</evidence>
<proteinExistence type="predicted"/>
<evidence type="ECO:0000256" key="10">
    <source>
        <dbReference type="ARBA" id="ARBA00022953"/>
    </source>
</evidence>
<dbReference type="EMBL" id="U50851">
    <property type="protein sequence ID" value="AAA96761.1"/>
    <property type="molecule type" value="Genomic_DNA"/>
</dbReference>
<evidence type="ECO:0000256" key="5">
    <source>
        <dbReference type="ARBA" id="ARBA00022695"/>
    </source>
</evidence>
<keyword evidence="5" id="KW-0548">Nucleotidyltransferase</keyword>
<keyword evidence="1" id="KW-0813">Transport</keyword>
<evidence type="ECO:0000256" key="7">
    <source>
        <dbReference type="ARBA" id="ARBA00022801"/>
    </source>
</evidence>
<evidence type="ECO:0000256" key="1">
    <source>
        <dbReference type="ARBA" id="ARBA00022448"/>
    </source>
</evidence>
<feature type="non-terminal residue" evidence="11">
    <location>
        <position position="87"/>
    </location>
</feature>
<accession>Q68550</accession>
<protein>
    <submittedName>
        <fullName evidence="11">Nonstructural protein-5</fullName>
    </submittedName>
</protein>
<evidence type="ECO:0000313" key="11">
    <source>
        <dbReference type="EMBL" id="AAA96761.1"/>
    </source>
</evidence>
<dbReference type="GO" id="GO:0008236">
    <property type="term" value="F:serine-type peptidase activity"/>
    <property type="evidence" value="ECO:0007669"/>
    <property type="project" value="UniProtKB-KW"/>
</dbReference>
<reference evidence="11" key="1">
    <citation type="submission" date="1996-03" db="EMBL/GenBank/DDBJ databases">
        <authorList>
            <person name="Vargas H.E."/>
            <person name="Wang L.F."/>
            <person name="Laskus T."/>
            <person name="Rakela J."/>
        </authorList>
    </citation>
    <scope>NUCLEOTIDE SEQUENCE</scope>
</reference>
<keyword evidence="4" id="KW-0808">Transferase</keyword>
<evidence type="ECO:0000256" key="2">
    <source>
        <dbReference type="ARBA" id="ARBA00022484"/>
    </source>
</evidence>
<name>Q68550_9HEPC</name>
<evidence type="ECO:0000256" key="3">
    <source>
        <dbReference type="ARBA" id="ARBA00022670"/>
    </source>
</evidence>
<dbReference type="GO" id="GO:0005524">
    <property type="term" value="F:ATP binding"/>
    <property type="evidence" value="ECO:0007669"/>
    <property type="project" value="UniProtKB-KW"/>
</dbReference>
<evidence type="ECO:0000256" key="6">
    <source>
        <dbReference type="ARBA" id="ARBA00022741"/>
    </source>
</evidence>